<protein>
    <submittedName>
        <fullName evidence="10">Multidrug ABC transporter ATP-binding protein</fullName>
    </submittedName>
</protein>
<keyword evidence="4 10" id="KW-0067">ATP-binding</keyword>
<dbReference type="SUPFAM" id="SSF90123">
    <property type="entry name" value="ABC transporter transmembrane region"/>
    <property type="match status" value="1"/>
</dbReference>
<feature type="transmembrane region" description="Helical" evidence="7">
    <location>
        <begin position="18"/>
        <end position="35"/>
    </location>
</feature>
<dbReference type="PANTHER" id="PTHR24221:SF654">
    <property type="entry name" value="ATP-BINDING CASSETTE SUB-FAMILY B MEMBER 6"/>
    <property type="match status" value="1"/>
</dbReference>
<evidence type="ECO:0000259" key="9">
    <source>
        <dbReference type="PROSITE" id="PS50929"/>
    </source>
</evidence>
<evidence type="ECO:0000256" key="3">
    <source>
        <dbReference type="ARBA" id="ARBA00022741"/>
    </source>
</evidence>
<evidence type="ECO:0000256" key="2">
    <source>
        <dbReference type="ARBA" id="ARBA00022692"/>
    </source>
</evidence>
<dbReference type="GO" id="GO:0140359">
    <property type="term" value="F:ABC-type transporter activity"/>
    <property type="evidence" value="ECO:0007669"/>
    <property type="project" value="InterPro"/>
</dbReference>
<gene>
    <name evidence="10" type="ORF">C5L14_05845</name>
</gene>
<name>A0A2S9QHE1_9HYPH</name>
<dbReference type="Gene3D" id="3.40.50.300">
    <property type="entry name" value="P-loop containing nucleotide triphosphate hydrolases"/>
    <property type="match status" value="2"/>
</dbReference>
<dbReference type="InterPro" id="IPR003439">
    <property type="entry name" value="ABC_transporter-like_ATP-bd"/>
</dbReference>
<dbReference type="Gene3D" id="1.20.1560.10">
    <property type="entry name" value="ABC transporter type 1, transmembrane domain"/>
    <property type="match status" value="1"/>
</dbReference>
<keyword evidence="5 7" id="KW-1133">Transmembrane helix</keyword>
<feature type="transmembrane region" description="Helical" evidence="7">
    <location>
        <begin position="193"/>
        <end position="211"/>
    </location>
</feature>
<dbReference type="EMBL" id="PUEJ01000002">
    <property type="protein sequence ID" value="PRH88742.1"/>
    <property type="molecule type" value="Genomic_DNA"/>
</dbReference>
<dbReference type="GO" id="GO:0005524">
    <property type="term" value="F:ATP binding"/>
    <property type="evidence" value="ECO:0007669"/>
    <property type="project" value="UniProtKB-KW"/>
</dbReference>
<feature type="domain" description="ABC transmembrane type-1" evidence="9">
    <location>
        <begin position="93"/>
        <end position="329"/>
    </location>
</feature>
<dbReference type="InterPro" id="IPR027417">
    <property type="entry name" value="P-loop_NTPase"/>
</dbReference>
<organism evidence="10 11">
    <name type="scientific">Labrys okinawensis</name>
    <dbReference type="NCBI Taxonomy" id="346911"/>
    <lineage>
        <taxon>Bacteria</taxon>
        <taxon>Pseudomonadati</taxon>
        <taxon>Pseudomonadota</taxon>
        <taxon>Alphaproteobacteria</taxon>
        <taxon>Hyphomicrobiales</taxon>
        <taxon>Xanthobacteraceae</taxon>
        <taxon>Labrys</taxon>
    </lineage>
</organism>
<dbReference type="Pfam" id="PF00664">
    <property type="entry name" value="ABC_membrane"/>
    <property type="match status" value="1"/>
</dbReference>
<dbReference type="GO" id="GO:0005886">
    <property type="term" value="C:plasma membrane"/>
    <property type="evidence" value="ECO:0007669"/>
    <property type="project" value="UniProtKB-SubCell"/>
</dbReference>
<dbReference type="InterPro" id="IPR003593">
    <property type="entry name" value="AAA+_ATPase"/>
</dbReference>
<accession>A0A2S9QHE1</accession>
<evidence type="ECO:0000256" key="7">
    <source>
        <dbReference type="SAM" id="Phobius"/>
    </source>
</evidence>
<dbReference type="InterPro" id="IPR036640">
    <property type="entry name" value="ABC1_TM_sf"/>
</dbReference>
<feature type="transmembrane region" description="Helical" evidence="7">
    <location>
        <begin position="89"/>
        <end position="111"/>
    </location>
</feature>
<dbReference type="PANTHER" id="PTHR24221">
    <property type="entry name" value="ATP-BINDING CASSETTE SUB-FAMILY B"/>
    <property type="match status" value="1"/>
</dbReference>
<dbReference type="PROSITE" id="PS50929">
    <property type="entry name" value="ABC_TM1F"/>
    <property type="match status" value="1"/>
</dbReference>
<evidence type="ECO:0000256" key="5">
    <source>
        <dbReference type="ARBA" id="ARBA00022989"/>
    </source>
</evidence>
<dbReference type="SUPFAM" id="SSF52540">
    <property type="entry name" value="P-loop containing nucleoside triphosphate hydrolases"/>
    <property type="match status" value="1"/>
</dbReference>
<keyword evidence="6 7" id="KW-0472">Membrane</keyword>
<comment type="subcellular location">
    <subcellularLocation>
        <location evidence="1">Cell membrane</location>
        <topology evidence="1">Multi-pass membrane protein</topology>
    </subcellularLocation>
</comment>
<dbReference type="RefSeq" id="WP_105861089.1">
    <property type="nucleotide sequence ID" value="NZ_PUEJ01000002.1"/>
</dbReference>
<sequence length="894" mass="98807">MDPSLFRYVWRHSRGEQIFLLLVILASLPFYWISLEVPKHIVNQAIQGGAFEGGKQTARLFEMSLSLPDFLGGATWRIYEGIELTRVPFLFALSLWFLVLVLINGAFKYVINIRKGILGERMLRRLRFDLFSILMRFRPEDIAPLKPAEVAGMIKDEVDPIGGFIGDAFIQPIFLVTQAGTALLFIMMQSPSLGLAALVVVLAQAIIIPILRREQIRLGRERQLASRQLAGRIGEAIETAPALHTFGATRYVEAEIGDRLGGLYRIRADLFRRKFAVKFLNNLLAQLTPFIFYAAGGYFALIGTVSIGSLVAVINAYKDLPAPINDLITWDQQRQDVQVKYEQVSAQFSPERLLPPANGKTAAIPPADTPIQLTSVSVQDARGVSLLDRLSLTLERPSHIALVGPAGAGRDILARILGRQFLAFQGSVKIGEAEISSFSDLELSQILSFVGPDPLLSPGSIRDNILFAAQRRPPSLGDISVLVSDNAQYKAFLEARRSGNPLVSADADWTDYQALGVAGPQEVDEAIRRALDAAGAFADINRFGVRGRFDDSHSDAFLERFVRARQVVRERLANKGMSHLVDPFDPQLYNAGASVGENLLFGVPKGKRLHMDSLQRDSFMRSILEAEALLEPLIDFGLRVAEMAVETFAGLPPEHPVFERYSAIRPEDLPRFQEIVDSVHARGTTRALSSSARTRLLGAGLAYIEPRHRLGLVTEAFTARVLRARHSFRNHLPSHYSDEIEFYDPARYMRAAPVGDNILFGRISYGIANAPERVYALARSVVEELGLDKDIFALGLNFEVGKNGWQLQPAQRARIAIARALVANPQILVMENALLAFSSSEAEELLHGVRNAMQGRTLIATLASSTQAEGFDRVIEFEGPRIVTRDIVTLAQSA</sequence>
<evidence type="ECO:0000256" key="6">
    <source>
        <dbReference type="ARBA" id="ARBA00023136"/>
    </source>
</evidence>
<dbReference type="AlphaFoldDB" id="A0A2S9QHE1"/>
<dbReference type="Proteomes" id="UP000237682">
    <property type="component" value="Unassembled WGS sequence"/>
</dbReference>
<keyword evidence="3" id="KW-0547">Nucleotide-binding</keyword>
<feature type="domain" description="ABC transporter" evidence="8">
    <location>
        <begin position="371"/>
        <end position="890"/>
    </location>
</feature>
<dbReference type="InterPro" id="IPR011527">
    <property type="entry name" value="ABC1_TM_dom"/>
</dbReference>
<evidence type="ECO:0000313" key="11">
    <source>
        <dbReference type="Proteomes" id="UP000237682"/>
    </source>
</evidence>
<reference evidence="10 11" key="1">
    <citation type="submission" date="2018-02" db="EMBL/GenBank/DDBJ databases">
        <title>Whole genome sequencing of endophytic bacterium.</title>
        <authorList>
            <person name="Eedara R."/>
            <person name="Podile A.R."/>
        </authorList>
    </citation>
    <scope>NUCLEOTIDE SEQUENCE [LARGE SCALE GENOMIC DNA]</scope>
    <source>
        <strain evidence="10 11">RP1T</strain>
    </source>
</reference>
<dbReference type="OrthoDB" id="9760920at2"/>
<evidence type="ECO:0000256" key="1">
    <source>
        <dbReference type="ARBA" id="ARBA00004651"/>
    </source>
</evidence>
<dbReference type="InterPro" id="IPR039421">
    <property type="entry name" value="Type_1_exporter"/>
</dbReference>
<evidence type="ECO:0000313" key="10">
    <source>
        <dbReference type="EMBL" id="PRH88742.1"/>
    </source>
</evidence>
<comment type="caution">
    <text evidence="10">The sequence shown here is derived from an EMBL/GenBank/DDBJ whole genome shotgun (WGS) entry which is preliminary data.</text>
</comment>
<dbReference type="SMART" id="SM00382">
    <property type="entry name" value="AAA"/>
    <property type="match status" value="1"/>
</dbReference>
<dbReference type="PROSITE" id="PS50893">
    <property type="entry name" value="ABC_TRANSPORTER_2"/>
    <property type="match status" value="1"/>
</dbReference>
<keyword evidence="11" id="KW-1185">Reference proteome</keyword>
<feature type="transmembrane region" description="Helical" evidence="7">
    <location>
        <begin position="275"/>
        <end position="292"/>
    </location>
</feature>
<evidence type="ECO:0000256" key="4">
    <source>
        <dbReference type="ARBA" id="ARBA00022840"/>
    </source>
</evidence>
<dbReference type="GO" id="GO:0016887">
    <property type="term" value="F:ATP hydrolysis activity"/>
    <property type="evidence" value="ECO:0007669"/>
    <property type="project" value="InterPro"/>
</dbReference>
<evidence type="ECO:0000259" key="8">
    <source>
        <dbReference type="PROSITE" id="PS50893"/>
    </source>
</evidence>
<dbReference type="GO" id="GO:0034040">
    <property type="term" value="F:ATPase-coupled lipid transmembrane transporter activity"/>
    <property type="evidence" value="ECO:0007669"/>
    <property type="project" value="TreeGrafter"/>
</dbReference>
<keyword evidence="2 7" id="KW-0812">Transmembrane</keyword>
<feature type="transmembrane region" description="Helical" evidence="7">
    <location>
        <begin position="168"/>
        <end position="187"/>
    </location>
</feature>
<proteinExistence type="predicted"/>